<dbReference type="AlphaFoldDB" id="A0A2S9QNS5"/>
<comment type="caution">
    <text evidence="2">The sequence shown here is derived from an EMBL/GenBank/DDBJ whole genome shotgun (WGS) entry which is preliminary data.</text>
</comment>
<dbReference type="RefSeq" id="WP_105805680.1">
    <property type="nucleotide sequence ID" value="NZ_MWZD01000017.1"/>
</dbReference>
<keyword evidence="1" id="KW-0472">Membrane</keyword>
<accession>A0A2S9QNS5</accession>
<sequence length="282" mass="29157">MSRVSRSLSSEWRKVRSTKLWWILAIVLAAYSAMMAGMFGFVFGAMADALGETQGGGAAAGLPPQDTADLVYSTVSALGYAVPLLLGALMATGEMRHRTLALTFVLEPRRGIVLLSKTIVLLGFGILLGIAGLAGAFGAGATVLAATGGDPMLDSGETWLLALRVLGAIGLWAIIGFGIGVLVRNQAFAIVLALVFTQFVEPVLRTGAQFWEWSAQIAKFLPGAATDAFVGASVMSSMSNAGAGAASGVEPLGIGAGLLVLLAYAVLTVGAGWALRWRRDVI</sequence>
<evidence type="ECO:0000313" key="2">
    <source>
        <dbReference type="EMBL" id="PRI11229.1"/>
    </source>
</evidence>
<organism evidence="2 3">
    <name type="scientific">Leucobacter massiliensis</name>
    <dbReference type="NCBI Taxonomy" id="1686285"/>
    <lineage>
        <taxon>Bacteria</taxon>
        <taxon>Bacillati</taxon>
        <taxon>Actinomycetota</taxon>
        <taxon>Actinomycetes</taxon>
        <taxon>Micrococcales</taxon>
        <taxon>Microbacteriaceae</taxon>
        <taxon>Leucobacter</taxon>
    </lineage>
</organism>
<feature type="transmembrane region" description="Helical" evidence="1">
    <location>
        <begin position="70"/>
        <end position="91"/>
    </location>
</feature>
<evidence type="ECO:0000313" key="3">
    <source>
        <dbReference type="Proteomes" id="UP000238650"/>
    </source>
</evidence>
<evidence type="ECO:0000256" key="1">
    <source>
        <dbReference type="SAM" id="Phobius"/>
    </source>
</evidence>
<feature type="transmembrane region" description="Helical" evidence="1">
    <location>
        <begin position="159"/>
        <end position="180"/>
    </location>
</feature>
<feature type="transmembrane region" description="Helical" evidence="1">
    <location>
        <begin position="112"/>
        <end position="139"/>
    </location>
</feature>
<name>A0A2S9QNS5_9MICO</name>
<feature type="transmembrane region" description="Helical" evidence="1">
    <location>
        <begin position="187"/>
        <end position="204"/>
    </location>
</feature>
<reference evidence="2 3" key="1">
    <citation type="journal article" date="2017" name="New Microbes New Infect">
        <title>Genome sequence of 'Leucobacter massiliensis' sp. nov. isolated from human pharynx after travel to the 2014 Hajj.</title>
        <authorList>
            <person name="Leangapichart T."/>
            <person name="Gautret P."/>
            <person name="Nguyen T.T."/>
            <person name="Armstrong N."/>
            <person name="Rolain J.M."/>
        </authorList>
    </citation>
    <scope>NUCLEOTIDE SEQUENCE [LARGE SCALE GENOMIC DNA]</scope>
    <source>
        <strain evidence="2 3">122RC15</strain>
    </source>
</reference>
<dbReference type="EMBL" id="MWZD01000017">
    <property type="protein sequence ID" value="PRI11229.1"/>
    <property type="molecule type" value="Genomic_DNA"/>
</dbReference>
<keyword evidence="1" id="KW-0812">Transmembrane</keyword>
<feature type="transmembrane region" description="Helical" evidence="1">
    <location>
        <begin position="20"/>
        <end position="43"/>
    </location>
</feature>
<gene>
    <name evidence="2" type="ORF">B4915_10290</name>
</gene>
<protein>
    <submittedName>
        <fullName evidence="2">ABC transporter permease</fullName>
    </submittedName>
</protein>
<keyword evidence="1" id="KW-1133">Transmembrane helix</keyword>
<proteinExistence type="predicted"/>
<dbReference type="OrthoDB" id="5244396at2"/>
<feature type="transmembrane region" description="Helical" evidence="1">
    <location>
        <begin position="254"/>
        <end position="275"/>
    </location>
</feature>
<dbReference type="Proteomes" id="UP000238650">
    <property type="component" value="Unassembled WGS sequence"/>
</dbReference>
<keyword evidence="3" id="KW-1185">Reference proteome</keyword>